<protein>
    <submittedName>
        <fullName evidence="1">PIN domain-containing protein</fullName>
    </submittedName>
</protein>
<reference evidence="1" key="1">
    <citation type="submission" date="2024-03" db="EMBL/GenBank/DDBJ databases">
        <title>Human intestinal bacterial collection.</title>
        <authorList>
            <person name="Pauvert C."/>
            <person name="Hitch T.C.A."/>
            <person name="Clavel T."/>
        </authorList>
    </citation>
    <scope>NUCLEOTIDE SEQUENCE</scope>
    <source>
        <strain evidence="1">CLA-AA-H227</strain>
    </source>
</reference>
<name>A0ACC6SFT6_9BACI</name>
<dbReference type="EMBL" id="JBBMEW010000024">
    <property type="protein sequence ID" value="MEQ2528917.1"/>
    <property type="molecule type" value="Genomic_DNA"/>
</dbReference>
<evidence type="ECO:0000313" key="1">
    <source>
        <dbReference type="EMBL" id="MEQ2528917.1"/>
    </source>
</evidence>
<proteinExistence type="predicted"/>
<keyword evidence="2" id="KW-1185">Reference proteome</keyword>
<gene>
    <name evidence="1" type="ORF">WMO40_19785</name>
</gene>
<accession>A0ACC6SFT6</accession>
<comment type="caution">
    <text evidence="1">The sequence shown here is derived from an EMBL/GenBank/DDBJ whole genome shotgun (WGS) entry which is preliminary data.</text>
</comment>
<sequence length="353" mass="41983">MLHVFLDSNIFYTDPFMDKNIHNRLLIELAQRELITIYVSEVVIKEVINNFEKKLVEHFVEIKKHEGKVTKMLPSFVQSPIEWKQTVEKYVSKLEDRFNELEDYGCIEIVPFSNDMLPELVDRSIKRTKPFSERKLEFRDAIIWFSYVDYVKTLYFNKINHAYFITKNTTDFTQNGEIHPDLQKDSNKFIFYETPQNFIQNCEEVKEAQKKLEFVNWIEDEDLANSPELILSMIEQQYFDKIFNECWDYVNNYRNNVPTKYDPDADYLEATDIYLMKVSGLHIELVLDHVVVSGHLEVEVEFDVSQNNYLHEPYHGDLVNIGTDETKLDIKFTLTVNKDKEVDMFDIDDIEQI</sequence>
<organism evidence="1 2">
    <name type="scientific">Robertmurraya yapensis</name>
    <name type="common">ex Hitch et al 2024</name>
    <dbReference type="NCBI Taxonomy" id="3133160"/>
    <lineage>
        <taxon>Bacteria</taxon>
        <taxon>Bacillati</taxon>
        <taxon>Bacillota</taxon>
        <taxon>Bacilli</taxon>
        <taxon>Bacillales</taxon>
        <taxon>Bacillaceae</taxon>
        <taxon>Robertmurraya</taxon>
    </lineage>
</organism>
<dbReference type="Proteomes" id="UP001439875">
    <property type="component" value="Unassembled WGS sequence"/>
</dbReference>
<evidence type="ECO:0000313" key="2">
    <source>
        <dbReference type="Proteomes" id="UP001439875"/>
    </source>
</evidence>